<dbReference type="SUPFAM" id="SSF81301">
    <property type="entry name" value="Nucleotidyltransferase"/>
    <property type="match status" value="1"/>
</dbReference>
<dbReference type="InterPro" id="IPR043519">
    <property type="entry name" value="NT_sf"/>
</dbReference>
<dbReference type="OrthoDB" id="559450at2"/>
<dbReference type="GO" id="GO:0003700">
    <property type="term" value="F:DNA-binding transcription factor activity"/>
    <property type="evidence" value="ECO:0007669"/>
    <property type="project" value="InterPro"/>
</dbReference>
<dbReference type="InterPro" id="IPR041633">
    <property type="entry name" value="Polbeta"/>
</dbReference>
<evidence type="ECO:0000313" key="5">
    <source>
        <dbReference type="Proteomes" id="UP000019486"/>
    </source>
</evidence>
<sequence length="238" mass="25756">MMEASMTRSSSQSSQRYPLTEIFGSESNVRILRELARHGGQLSAPALVLRTGLAKASVWAGLASLEEAGIVAVAGSARTRLYGFGKNHPLCAAIEAVFEAEEKRFETIFAEIRKITDGFQPRPLAVWLYGSVARGEDKSTSDFDIAIVVDDIAAFDLPALRDALESAGQALRFTPSLIGLGAKEITRLVEERDPWWAGINREAVVLSGFRPEELAPKRQAPKRQARVSATGKSGQTAA</sequence>
<evidence type="ECO:0000256" key="1">
    <source>
        <dbReference type="SAM" id="MobiDB-lite"/>
    </source>
</evidence>
<feature type="region of interest" description="Disordered" evidence="1">
    <location>
        <begin position="215"/>
        <end position="238"/>
    </location>
</feature>
<accession>W9GX75</accession>
<dbReference type="InterPro" id="IPR036388">
    <property type="entry name" value="WH-like_DNA-bd_sf"/>
</dbReference>
<dbReference type="Proteomes" id="UP000019486">
    <property type="component" value="Unassembled WGS sequence"/>
</dbReference>
<reference evidence="4 5" key="1">
    <citation type="submission" date="2013-08" db="EMBL/GenBank/DDBJ databases">
        <title>The genome sequence of Skermanella stibiiresistens.</title>
        <authorList>
            <person name="Zhu W."/>
            <person name="Wang G."/>
        </authorList>
    </citation>
    <scope>NUCLEOTIDE SEQUENCE [LARGE SCALE GENOMIC DNA]</scope>
    <source>
        <strain evidence="4 5">SB22</strain>
    </source>
</reference>
<name>W9GX75_9PROT</name>
<dbReference type="InterPro" id="IPR036390">
    <property type="entry name" value="WH_DNA-bd_sf"/>
</dbReference>
<dbReference type="AlphaFoldDB" id="W9GX75"/>
<dbReference type="InterPro" id="IPR011991">
    <property type="entry name" value="ArsR-like_HTH"/>
</dbReference>
<dbReference type="InterPro" id="IPR000835">
    <property type="entry name" value="HTH_MarR-typ"/>
</dbReference>
<evidence type="ECO:0000259" key="3">
    <source>
        <dbReference type="Pfam" id="PF18765"/>
    </source>
</evidence>
<dbReference type="Pfam" id="PF18765">
    <property type="entry name" value="Polbeta"/>
    <property type="match status" value="1"/>
</dbReference>
<comment type="caution">
    <text evidence="4">The sequence shown here is derived from an EMBL/GenBank/DDBJ whole genome shotgun (WGS) entry which is preliminary data.</text>
</comment>
<gene>
    <name evidence="4" type="ORF">N825_13215</name>
</gene>
<feature type="domain" description="HTH marR-type" evidence="2">
    <location>
        <begin position="29"/>
        <end position="78"/>
    </location>
</feature>
<evidence type="ECO:0000313" key="4">
    <source>
        <dbReference type="EMBL" id="EWY38510.1"/>
    </source>
</evidence>
<evidence type="ECO:0000259" key="2">
    <source>
        <dbReference type="Pfam" id="PF12802"/>
    </source>
</evidence>
<dbReference type="CDD" id="cd00090">
    <property type="entry name" value="HTH_ARSR"/>
    <property type="match status" value="1"/>
</dbReference>
<keyword evidence="5" id="KW-1185">Reference proteome</keyword>
<evidence type="ECO:0008006" key="6">
    <source>
        <dbReference type="Google" id="ProtNLM"/>
    </source>
</evidence>
<dbReference type="Pfam" id="PF12802">
    <property type="entry name" value="MarR_2"/>
    <property type="match status" value="1"/>
</dbReference>
<dbReference type="EMBL" id="AVFL01000018">
    <property type="protein sequence ID" value="EWY38510.1"/>
    <property type="molecule type" value="Genomic_DNA"/>
</dbReference>
<proteinExistence type="predicted"/>
<feature type="domain" description="Polymerase beta nucleotidyltransferase" evidence="3">
    <location>
        <begin position="121"/>
        <end position="152"/>
    </location>
</feature>
<organism evidence="4 5">
    <name type="scientific">Skermanella stibiiresistens SB22</name>
    <dbReference type="NCBI Taxonomy" id="1385369"/>
    <lineage>
        <taxon>Bacteria</taxon>
        <taxon>Pseudomonadati</taxon>
        <taxon>Pseudomonadota</taxon>
        <taxon>Alphaproteobacteria</taxon>
        <taxon>Rhodospirillales</taxon>
        <taxon>Azospirillaceae</taxon>
        <taxon>Skermanella</taxon>
    </lineage>
</organism>
<dbReference type="SUPFAM" id="SSF46785">
    <property type="entry name" value="Winged helix' DNA-binding domain"/>
    <property type="match status" value="1"/>
</dbReference>
<dbReference type="Gene3D" id="3.30.460.10">
    <property type="entry name" value="Beta Polymerase, domain 2"/>
    <property type="match status" value="1"/>
</dbReference>
<protein>
    <recommendedName>
        <fullName evidence="6">Polymerase beta nucleotidyltransferase domain-containing protein</fullName>
    </recommendedName>
</protein>
<dbReference type="Gene3D" id="1.10.10.10">
    <property type="entry name" value="Winged helix-like DNA-binding domain superfamily/Winged helix DNA-binding domain"/>
    <property type="match status" value="1"/>
</dbReference>
<dbReference type="CDD" id="cd05403">
    <property type="entry name" value="NT_KNTase_like"/>
    <property type="match status" value="1"/>
</dbReference>